<reference evidence="3" key="1">
    <citation type="journal article" date="2014" name="Proc. Natl. Acad. Sci. U.S.A.">
        <title>Extensive sampling of basidiomycete genomes demonstrates inadequacy of the white-rot/brown-rot paradigm for wood decay fungi.</title>
        <authorList>
            <person name="Riley R."/>
            <person name="Salamov A.A."/>
            <person name="Brown D.W."/>
            <person name="Nagy L.G."/>
            <person name="Floudas D."/>
            <person name="Held B.W."/>
            <person name="Levasseur A."/>
            <person name="Lombard V."/>
            <person name="Morin E."/>
            <person name="Otillar R."/>
            <person name="Lindquist E.A."/>
            <person name="Sun H."/>
            <person name="LaButti K.M."/>
            <person name="Schmutz J."/>
            <person name="Jabbour D."/>
            <person name="Luo H."/>
            <person name="Baker S.E."/>
            <person name="Pisabarro A.G."/>
            <person name="Walton J.D."/>
            <person name="Blanchette R.A."/>
            <person name="Henrissat B."/>
            <person name="Martin F."/>
            <person name="Cullen D."/>
            <person name="Hibbett D.S."/>
            <person name="Grigoriev I.V."/>
        </authorList>
    </citation>
    <scope>NUCLEOTIDE SEQUENCE [LARGE SCALE GENOMIC DNA]</scope>
    <source>
        <strain evidence="3">MUCL 33604</strain>
    </source>
</reference>
<evidence type="ECO:0000256" key="1">
    <source>
        <dbReference type="SAM" id="MobiDB-lite"/>
    </source>
</evidence>
<feature type="region of interest" description="Disordered" evidence="1">
    <location>
        <begin position="94"/>
        <end position="150"/>
    </location>
</feature>
<evidence type="ECO:0000313" key="2">
    <source>
        <dbReference type="EMBL" id="KDQ64009.1"/>
    </source>
</evidence>
<name>A0A067QAN8_9AGAM</name>
<dbReference type="EMBL" id="KL197709">
    <property type="protein sequence ID" value="KDQ64009.1"/>
    <property type="molecule type" value="Genomic_DNA"/>
</dbReference>
<sequence>MGNTSQGYTANAARHKHRSLLPLPHRCKSEKTMSNSGIGGSAEHMNVDKDMAQSHPSSQNLAYSAYAVPSSQSSSYDAYADLVPSPEPAFDAYEEAENGDEVQSTQLPPAPKPTTSHSKEIQPPLGPSHDGQIPPAHPSPTAGGFSLFGPPSNNSPLLPLPVGGIFNSPPFIPETWVNDRMGDFFTFQGLDAGMSPIECQNQLHGNTASSSFTMGANGPAGAWAGSFHPNIFRGMTSTQSHQAAVANHVLHHQMAIQNEFVAALAQQLQEANFLAQCLDTGLTSMELIRAALLAAEERDSGLPTEGS</sequence>
<gene>
    <name evidence="2" type="ORF">JAAARDRAFT_43253</name>
</gene>
<proteinExistence type="predicted"/>
<dbReference type="InParanoid" id="A0A067QAN8"/>
<dbReference type="Proteomes" id="UP000027265">
    <property type="component" value="Unassembled WGS sequence"/>
</dbReference>
<keyword evidence="3" id="KW-1185">Reference proteome</keyword>
<accession>A0A067QAN8</accession>
<organism evidence="2 3">
    <name type="scientific">Jaapia argillacea MUCL 33604</name>
    <dbReference type="NCBI Taxonomy" id="933084"/>
    <lineage>
        <taxon>Eukaryota</taxon>
        <taxon>Fungi</taxon>
        <taxon>Dikarya</taxon>
        <taxon>Basidiomycota</taxon>
        <taxon>Agaricomycotina</taxon>
        <taxon>Agaricomycetes</taxon>
        <taxon>Agaricomycetidae</taxon>
        <taxon>Jaapiales</taxon>
        <taxon>Jaapiaceae</taxon>
        <taxon>Jaapia</taxon>
    </lineage>
</organism>
<dbReference type="AlphaFoldDB" id="A0A067QAN8"/>
<evidence type="ECO:0000313" key="3">
    <source>
        <dbReference type="Proteomes" id="UP000027265"/>
    </source>
</evidence>
<protein>
    <submittedName>
        <fullName evidence="2">Uncharacterized protein</fullName>
    </submittedName>
</protein>
<dbReference type="HOGENOM" id="CLU_934021_0_0_1"/>
<feature type="region of interest" description="Disordered" evidence="1">
    <location>
        <begin position="1"/>
        <end position="58"/>
    </location>
</feature>